<keyword evidence="2" id="KW-0732">Signal</keyword>
<dbReference type="Proteomes" id="UP001497512">
    <property type="component" value="Chromosome 12"/>
</dbReference>
<organism evidence="3 4">
    <name type="scientific">Sphagnum troendelagicum</name>
    <dbReference type="NCBI Taxonomy" id="128251"/>
    <lineage>
        <taxon>Eukaryota</taxon>
        <taxon>Viridiplantae</taxon>
        <taxon>Streptophyta</taxon>
        <taxon>Embryophyta</taxon>
        <taxon>Bryophyta</taxon>
        <taxon>Sphagnophytina</taxon>
        <taxon>Sphagnopsida</taxon>
        <taxon>Sphagnales</taxon>
        <taxon>Sphagnaceae</taxon>
        <taxon>Sphagnum</taxon>
    </lineage>
</organism>
<feature type="region of interest" description="Disordered" evidence="1">
    <location>
        <begin position="100"/>
        <end position="198"/>
    </location>
</feature>
<dbReference type="EMBL" id="OZ019904">
    <property type="protein sequence ID" value="CAK9199971.1"/>
    <property type="molecule type" value="Genomic_DNA"/>
</dbReference>
<accession>A0ABP0TMI9</accession>
<evidence type="ECO:0000313" key="4">
    <source>
        <dbReference type="Proteomes" id="UP001497512"/>
    </source>
</evidence>
<feature type="compositionally biased region" description="Polar residues" evidence="1">
    <location>
        <begin position="127"/>
        <end position="144"/>
    </location>
</feature>
<feature type="signal peptide" evidence="2">
    <location>
        <begin position="1"/>
        <end position="29"/>
    </location>
</feature>
<name>A0ABP0TMI9_9BRYO</name>
<reference evidence="3" key="1">
    <citation type="submission" date="2024-02" db="EMBL/GenBank/DDBJ databases">
        <authorList>
            <consortium name="ELIXIR-Norway"/>
            <consortium name="Elixir Norway"/>
        </authorList>
    </citation>
    <scope>NUCLEOTIDE SEQUENCE</scope>
</reference>
<gene>
    <name evidence="3" type="ORF">CSSPTR1EN2_LOCUS5203</name>
</gene>
<keyword evidence="4" id="KW-1185">Reference proteome</keyword>
<proteinExistence type="predicted"/>
<evidence type="ECO:0000256" key="1">
    <source>
        <dbReference type="SAM" id="MobiDB-lite"/>
    </source>
</evidence>
<evidence type="ECO:0000313" key="3">
    <source>
        <dbReference type="EMBL" id="CAK9199971.1"/>
    </source>
</evidence>
<feature type="chain" id="PRO_5047005547" evidence="2">
    <location>
        <begin position="30"/>
        <end position="198"/>
    </location>
</feature>
<protein>
    <submittedName>
        <fullName evidence="3">Uncharacterized protein</fullName>
    </submittedName>
</protein>
<evidence type="ECO:0000256" key="2">
    <source>
        <dbReference type="SAM" id="SignalP"/>
    </source>
</evidence>
<sequence length="198" mass="21842">MACTPNVPSNLRSLHIVFAFVCLEISCAGRRSRVSRTSISSLIAVFPNQFTTRANRPKVRSVHGPHPRKILTRIDPVACCSKDPTPQLRTPSDCRVVNPEETSDLQSDWDHHQQHQLSSSRIHKNLSMASSKENTNMNTHQEVTTHVWKKKTASVSGSGSPKDNVHSYGDIGPSRYKPPVTPTNPNSAQGASRRVGSK</sequence>